<dbReference type="InterPro" id="IPR017438">
    <property type="entry name" value="ATP-NAD_kinase_N"/>
</dbReference>
<dbReference type="RefSeq" id="WP_169380372.1">
    <property type="nucleotide sequence ID" value="NZ_JAAXLA010000008.1"/>
</dbReference>
<reference evidence="3 4" key="1">
    <citation type="submission" date="2020-04" db="EMBL/GenBank/DDBJ databases">
        <authorList>
            <person name="Klaysubun C."/>
            <person name="Duangmal K."/>
            <person name="Lipun K."/>
        </authorList>
    </citation>
    <scope>NUCLEOTIDE SEQUENCE [LARGE SCALE GENOMIC DNA]</scope>
    <source>
        <strain evidence="3 4">K10HN5</strain>
    </source>
</reference>
<keyword evidence="1" id="KW-0812">Transmembrane</keyword>
<feature type="transmembrane region" description="Helical" evidence="1">
    <location>
        <begin position="33"/>
        <end position="55"/>
    </location>
</feature>
<dbReference type="Gene3D" id="2.60.200.40">
    <property type="match status" value="1"/>
</dbReference>
<keyword evidence="1" id="KW-1133">Transmembrane helix</keyword>
<dbReference type="Pfam" id="PF00781">
    <property type="entry name" value="DAGK_cat"/>
    <property type="match status" value="1"/>
</dbReference>
<feature type="transmembrane region" description="Helical" evidence="1">
    <location>
        <begin position="86"/>
        <end position="103"/>
    </location>
</feature>
<dbReference type="Proteomes" id="UP000820669">
    <property type="component" value="Unassembled WGS sequence"/>
</dbReference>
<accession>A0ABX1S8T9</accession>
<dbReference type="InterPro" id="IPR001206">
    <property type="entry name" value="Diacylglycerol_kinase_cat_dom"/>
</dbReference>
<proteinExistence type="predicted"/>
<keyword evidence="3" id="KW-0808">Transferase</keyword>
<dbReference type="GO" id="GO:0016301">
    <property type="term" value="F:kinase activity"/>
    <property type="evidence" value="ECO:0007669"/>
    <property type="project" value="UniProtKB-KW"/>
</dbReference>
<comment type="caution">
    <text evidence="3">The sequence shown here is derived from an EMBL/GenBank/DDBJ whole genome shotgun (WGS) entry which is preliminary data.</text>
</comment>
<sequence length="449" mass="45929">MTDTGRTGSPPIPPPFVPPPTAGSVTLTGGQRLAAVIALLAAATTLVLAVIAAVLGFPRGLGVLVCVAAALAAAWFGVLRRGVTRLAGLLIAALALAGAALPLTSDGGWHDLLVISTGVWLSHAAARVAFRVQVRLPAAPRPQRPVLFVDPRSGSGAAARVGLADEAAARGIRTIGLTPGDDLDALVRTAVADGADAVAVAGDDRAQAVVAGVAAEYALPYACIPAGTRNQFALDLGVDPQDPVGALDAFVDGGEHLVDLGDVNGRVFVNTVSMGRYAGRVRKERHPDAELRTLLGTLPIVLYPDDRAPELCWTGPDGQPLRAAATILVSNNRYRLGHGAGAGTRPRIDAGVLGVAVIPARPQDGGATPSPWWLWSATAFDVDSEGPVPLGVDGETVVLPPPIRFRIRPGVLRARVARRHPGASPSALEPDGVVAGLRALAAIAAGRVT</sequence>
<dbReference type="SUPFAM" id="SSF111331">
    <property type="entry name" value="NAD kinase/diacylglycerol kinase-like"/>
    <property type="match status" value="1"/>
</dbReference>
<protein>
    <submittedName>
        <fullName evidence="3">Diacylglycerol kinase</fullName>
    </submittedName>
</protein>
<dbReference type="InterPro" id="IPR016064">
    <property type="entry name" value="NAD/diacylglycerol_kinase_sf"/>
</dbReference>
<keyword evidence="4" id="KW-1185">Reference proteome</keyword>
<evidence type="ECO:0000313" key="4">
    <source>
        <dbReference type="Proteomes" id="UP000820669"/>
    </source>
</evidence>
<feature type="transmembrane region" description="Helical" evidence="1">
    <location>
        <begin position="61"/>
        <end position="79"/>
    </location>
</feature>
<evidence type="ECO:0000256" key="1">
    <source>
        <dbReference type="SAM" id="Phobius"/>
    </source>
</evidence>
<dbReference type="PROSITE" id="PS50146">
    <property type="entry name" value="DAGK"/>
    <property type="match status" value="1"/>
</dbReference>
<name>A0ABX1S8T9_9PSEU</name>
<evidence type="ECO:0000313" key="3">
    <source>
        <dbReference type="EMBL" id="NMH96987.1"/>
    </source>
</evidence>
<keyword evidence="1" id="KW-0472">Membrane</keyword>
<evidence type="ECO:0000259" key="2">
    <source>
        <dbReference type="PROSITE" id="PS50146"/>
    </source>
</evidence>
<dbReference type="Gene3D" id="3.40.50.10330">
    <property type="entry name" value="Probable inorganic polyphosphate/atp-NAD kinase, domain 1"/>
    <property type="match status" value="1"/>
</dbReference>
<gene>
    <name evidence="3" type="ORF">HF526_06595</name>
</gene>
<feature type="domain" description="DAGKc" evidence="2">
    <location>
        <begin position="140"/>
        <end position="267"/>
    </location>
</feature>
<organism evidence="3 4">
    <name type="scientific">Pseudonocardia acidicola</name>
    <dbReference type="NCBI Taxonomy" id="2724939"/>
    <lineage>
        <taxon>Bacteria</taxon>
        <taxon>Bacillati</taxon>
        <taxon>Actinomycetota</taxon>
        <taxon>Actinomycetes</taxon>
        <taxon>Pseudonocardiales</taxon>
        <taxon>Pseudonocardiaceae</taxon>
        <taxon>Pseudonocardia</taxon>
    </lineage>
</organism>
<keyword evidence="3" id="KW-0418">Kinase</keyword>
<dbReference type="EMBL" id="JAAXLA010000008">
    <property type="protein sequence ID" value="NMH96987.1"/>
    <property type="molecule type" value="Genomic_DNA"/>
</dbReference>